<dbReference type="PROSITE" id="PS51459">
    <property type="entry name" value="FIDO"/>
    <property type="match status" value="1"/>
</dbReference>
<feature type="domain" description="Fido" evidence="2">
    <location>
        <begin position="211"/>
        <end position="351"/>
    </location>
</feature>
<evidence type="ECO:0000313" key="3">
    <source>
        <dbReference type="EMBL" id="KTD53261.1"/>
    </source>
</evidence>
<dbReference type="Proteomes" id="UP000054703">
    <property type="component" value="Unassembled WGS sequence"/>
</dbReference>
<reference evidence="3 4" key="1">
    <citation type="submission" date="2015-11" db="EMBL/GenBank/DDBJ databases">
        <title>Genomic analysis of 38 Legionella species identifies large and diverse effector repertoires.</title>
        <authorList>
            <person name="Burstein D."/>
            <person name="Amaro F."/>
            <person name="Zusman T."/>
            <person name="Lifshitz Z."/>
            <person name="Cohen O."/>
            <person name="Gilbert J.A."/>
            <person name="Pupko T."/>
            <person name="Shuman H.A."/>
            <person name="Segal G."/>
        </authorList>
    </citation>
    <scope>NUCLEOTIDE SEQUENCE [LARGE SCALE GENOMIC DNA]</scope>
    <source>
        <strain evidence="3 4">SC-63-C7</strain>
    </source>
</reference>
<name>A0A0W0Y8K0_9GAMM</name>
<gene>
    <name evidence="3" type="ORF">Lsan_3671</name>
</gene>
<dbReference type="SMART" id="SM00248">
    <property type="entry name" value="ANK"/>
    <property type="match status" value="3"/>
</dbReference>
<dbReference type="InterPro" id="IPR002110">
    <property type="entry name" value="Ankyrin_rpt"/>
</dbReference>
<evidence type="ECO:0000259" key="2">
    <source>
        <dbReference type="PROSITE" id="PS51459"/>
    </source>
</evidence>
<dbReference type="OrthoDB" id="5649256at2"/>
<protein>
    <submittedName>
        <fullName evidence="3">Ankyrin repeat-containing protein</fullName>
    </submittedName>
</protein>
<dbReference type="InterPro" id="IPR036770">
    <property type="entry name" value="Ankyrin_rpt-contain_sf"/>
</dbReference>
<dbReference type="InterPro" id="IPR036597">
    <property type="entry name" value="Fido-like_dom_sf"/>
</dbReference>
<evidence type="ECO:0000313" key="4">
    <source>
        <dbReference type="Proteomes" id="UP000054703"/>
    </source>
</evidence>
<comment type="caution">
    <text evidence="3">The sequence shown here is derived from an EMBL/GenBank/DDBJ whole genome shotgun (WGS) entry which is preliminary data.</text>
</comment>
<dbReference type="Pfam" id="PF12796">
    <property type="entry name" value="Ank_2"/>
    <property type="match status" value="1"/>
</dbReference>
<dbReference type="SUPFAM" id="SSF48403">
    <property type="entry name" value="Ankyrin repeat"/>
    <property type="match status" value="1"/>
</dbReference>
<dbReference type="EMBL" id="LNYU01000091">
    <property type="protein sequence ID" value="KTD53261.1"/>
    <property type="molecule type" value="Genomic_DNA"/>
</dbReference>
<organism evidence="3 4">
    <name type="scientific">Legionella santicrucis</name>
    <dbReference type="NCBI Taxonomy" id="45074"/>
    <lineage>
        <taxon>Bacteria</taxon>
        <taxon>Pseudomonadati</taxon>
        <taxon>Pseudomonadota</taxon>
        <taxon>Gammaproteobacteria</taxon>
        <taxon>Legionellales</taxon>
        <taxon>Legionellaceae</taxon>
        <taxon>Legionella</taxon>
    </lineage>
</organism>
<sequence>MHLSHIDFLLPEPQHAVHRSTEIPRLSNPEEALSHFKKNYPRDRLWQLAVDGALYSPWECAYQARHDAGYDSKLKDKKRPERGWRLYELREPGSLAAFFRGLKRAMQDIEDKTISEQLIKDLHAAVSINVNGEMIEELKPGEFKQRENQFTIYFEKKRVTVKGLKDFLDKLENKKFGDIKDNDSAILLYFKNKSQNTPLFCENFAKIKAKYHLANNEELAQFILDNCIGYNYNAPWPNYVKSLLKEAIEEYNTELTELYNNTNPDPDAILELIGKTIETCEQIHPFIDANGRTFVNLLLNRLLIQNGFPPATFFQPNLFDAHDYHVEVLKRAMLNTLEIYKGQNVFGFNIREMCKEDQEFFNPCNLYLISLDDKAQIDKNTLKRAREKGTPILIKIGDKFQIYGDSRGNGMWNFTEIEDSNFNLRALPFEEGIIKRDNPLFSTDLIERLKPGHVFFANFCELEEFEKMSDSSPLDQEMLRKLLKNALIRDDVEKFIELLEEGVNLEDINEVPILFFAISQNASDIARYLQEKGICKSDAAFKGETPLMYAIKNNKKCVNILAEYIDDIDALEKAKRLCKQDSEDHFDLDRRIQTLKKANKGLKDKTSQQSSQTATQTSPPHLESSINFSYSISKRTTIFSPNASKEASQTNSTEAKTSSTLQSRKPK</sequence>
<accession>A0A0W0Y8K0</accession>
<dbReference type="Pfam" id="PF02661">
    <property type="entry name" value="Fic"/>
    <property type="match status" value="1"/>
</dbReference>
<dbReference type="Gene3D" id="1.10.3290.10">
    <property type="entry name" value="Fido-like domain"/>
    <property type="match status" value="1"/>
</dbReference>
<dbReference type="RefSeq" id="WP_058515576.1">
    <property type="nucleotide sequence ID" value="NZ_CAAAIH010000001.1"/>
</dbReference>
<proteinExistence type="predicted"/>
<dbReference type="PATRIC" id="fig|45074.5.peg.3945"/>
<dbReference type="SUPFAM" id="SSF140931">
    <property type="entry name" value="Fic-like"/>
    <property type="match status" value="1"/>
</dbReference>
<feature type="region of interest" description="Disordered" evidence="1">
    <location>
        <begin position="641"/>
        <end position="667"/>
    </location>
</feature>
<feature type="region of interest" description="Disordered" evidence="1">
    <location>
        <begin position="599"/>
        <end position="626"/>
    </location>
</feature>
<evidence type="ECO:0000256" key="1">
    <source>
        <dbReference type="SAM" id="MobiDB-lite"/>
    </source>
</evidence>
<dbReference type="AlphaFoldDB" id="A0A0W0Y8K0"/>
<dbReference type="Gene3D" id="1.25.40.20">
    <property type="entry name" value="Ankyrin repeat-containing domain"/>
    <property type="match status" value="1"/>
</dbReference>
<feature type="compositionally biased region" description="Low complexity" evidence="1">
    <location>
        <begin position="607"/>
        <end position="618"/>
    </location>
</feature>
<dbReference type="InterPro" id="IPR003812">
    <property type="entry name" value="Fido"/>
</dbReference>
<keyword evidence="4" id="KW-1185">Reference proteome</keyword>
<dbReference type="STRING" id="45074.Lsan_3671"/>